<evidence type="ECO:0000256" key="2">
    <source>
        <dbReference type="SAM" id="Phobius"/>
    </source>
</evidence>
<dbReference type="Pfam" id="PF07690">
    <property type="entry name" value="MFS_1"/>
    <property type="match status" value="1"/>
</dbReference>
<dbReference type="Proteomes" id="UP000546642">
    <property type="component" value="Unassembled WGS sequence"/>
</dbReference>
<proteinExistence type="predicted"/>
<evidence type="ECO:0000313" key="3">
    <source>
        <dbReference type="EMBL" id="MBB6170825.1"/>
    </source>
</evidence>
<dbReference type="SUPFAM" id="SSF103473">
    <property type="entry name" value="MFS general substrate transporter"/>
    <property type="match status" value="1"/>
</dbReference>
<dbReference type="AlphaFoldDB" id="A0A7X0D486"/>
<protein>
    <submittedName>
        <fullName evidence="3">MFS family permease</fullName>
    </submittedName>
</protein>
<evidence type="ECO:0000313" key="4">
    <source>
        <dbReference type="Proteomes" id="UP000546642"/>
    </source>
</evidence>
<keyword evidence="2" id="KW-0472">Membrane</keyword>
<feature type="transmembrane region" description="Helical" evidence="2">
    <location>
        <begin position="47"/>
        <end position="64"/>
    </location>
</feature>
<keyword evidence="2" id="KW-0812">Transmembrane</keyword>
<dbReference type="PANTHER" id="PTHR23542:SF1">
    <property type="entry name" value="MAJOR FACILITATOR SUPERFAMILY (MFS) PROFILE DOMAIN-CONTAINING PROTEIN"/>
    <property type="match status" value="1"/>
</dbReference>
<dbReference type="RefSeq" id="WP_184073767.1">
    <property type="nucleotide sequence ID" value="NZ_JACHDS010000001.1"/>
</dbReference>
<keyword evidence="4" id="KW-1185">Reference proteome</keyword>
<organism evidence="3 4">
    <name type="scientific">Nocardiopsis mwathae</name>
    <dbReference type="NCBI Taxonomy" id="1472723"/>
    <lineage>
        <taxon>Bacteria</taxon>
        <taxon>Bacillati</taxon>
        <taxon>Actinomycetota</taxon>
        <taxon>Actinomycetes</taxon>
        <taxon>Streptosporangiales</taxon>
        <taxon>Nocardiopsidaceae</taxon>
        <taxon>Nocardiopsis</taxon>
    </lineage>
</organism>
<keyword evidence="2" id="KW-1133">Transmembrane helix</keyword>
<feature type="transmembrane region" description="Helical" evidence="2">
    <location>
        <begin position="315"/>
        <end position="339"/>
    </location>
</feature>
<feature type="transmembrane region" description="Helical" evidence="2">
    <location>
        <begin position="76"/>
        <end position="96"/>
    </location>
</feature>
<reference evidence="3 4" key="1">
    <citation type="submission" date="2020-08" db="EMBL/GenBank/DDBJ databases">
        <title>Sequencing the genomes of 1000 actinobacteria strains.</title>
        <authorList>
            <person name="Klenk H.-P."/>
        </authorList>
    </citation>
    <scope>NUCLEOTIDE SEQUENCE [LARGE SCALE GENOMIC DNA]</scope>
    <source>
        <strain evidence="3 4">DSM 46659</strain>
    </source>
</reference>
<dbReference type="EMBL" id="JACHDS010000001">
    <property type="protein sequence ID" value="MBB6170825.1"/>
    <property type="molecule type" value="Genomic_DNA"/>
</dbReference>
<sequence length="435" mass="44194">MLRSYRRLFAIPHVGSLLSWSLASRLYMPGQPIAITFLVADWTGSYTKAGLVVGLLILGTALVAPMRGRMADRGHAARIVVVCGVVYAAGLSAIALLPAERWWAALPLALATGLFSPPANQIVRALWPRLTRGRDLQAVYAAEATLQELLFVLGPMLAAGAVAFADARVALVVLAATALVGSLGFAAALRRAGVADAAPPAGEASAHEASTGAAGPRPSLLASGGFVLFIAMLFALVAGIIGVDLVLVAWANELNSPALAMVLAAVWALGSLVGGLVAGALPGTPRLSRRFAGSALGIVLLVPFFPPVTHLPTPMLILPVLFASGLFIAPTLAAAMGRLSATAPPDRRAEAFGWMTTAQTAGSAATSPLMGALMDWGGIASGAAGAAALVVLAAAISPFLPVGRAEPEEPEGGRGAPDTAARPAEGESAREGRGR</sequence>
<dbReference type="GO" id="GO:0022857">
    <property type="term" value="F:transmembrane transporter activity"/>
    <property type="evidence" value="ECO:0007669"/>
    <property type="project" value="InterPro"/>
</dbReference>
<feature type="transmembrane region" description="Helical" evidence="2">
    <location>
        <begin position="291"/>
        <end position="309"/>
    </location>
</feature>
<feature type="transmembrane region" description="Helical" evidence="2">
    <location>
        <begin position="226"/>
        <end position="251"/>
    </location>
</feature>
<feature type="region of interest" description="Disordered" evidence="1">
    <location>
        <begin position="403"/>
        <end position="435"/>
    </location>
</feature>
<dbReference type="InterPro" id="IPR036259">
    <property type="entry name" value="MFS_trans_sf"/>
</dbReference>
<feature type="compositionally biased region" description="Basic and acidic residues" evidence="1">
    <location>
        <begin position="424"/>
        <end position="435"/>
    </location>
</feature>
<feature type="transmembrane region" description="Helical" evidence="2">
    <location>
        <begin position="379"/>
        <end position="400"/>
    </location>
</feature>
<feature type="transmembrane region" description="Helical" evidence="2">
    <location>
        <begin position="351"/>
        <end position="373"/>
    </location>
</feature>
<name>A0A7X0D486_9ACTN</name>
<dbReference type="PANTHER" id="PTHR23542">
    <property type="match status" value="1"/>
</dbReference>
<comment type="caution">
    <text evidence="3">The sequence shown here is derived from an EMBL/GenBank/DDBJ whole genome shotgun (WGS) entry which is preliminary data.</text>
</comment>
<gene>
    <name evidence="3" type="ORF">HNR23_000885</name>
</gene>
<accession>A0A7X0D486</accession>
<feature type="transmembrane region" description="Helical" evidence="2">
    <location>
        <begin position="257"/>
        <end position="279"/>
    </location>
</feature>
<dbReference type="InterPro" id="IPR011701">
    <property type="entry name" value="MFS"/>
</dbReference>
<dbReference type="Gene3D" id="1.20.1250.20">
    <property type="entry name" value="MFS general substrate transporter like domains"/>
    <property type="match status" value="1"/>
</dbReference>
<evidence type="ECO:0000256" key="1">
    <source>
        <dbReference type="SAM" id="MobiDB-lite"/>
    </source>
</evidence>
<feature type="transmembrane region" description="Helical" evidence="2">
    <location>
        <begin position="170"/>
        <end position="189"/>
    </location>
</feature>